<dbReference type="Proteomes" id="UP001153069">
    <property type="component" value="Unassembled WGS sequence"/>
</dbReference>
<feature type="domain" description="ATPase AAA-type core" evidence="4">
    <location>
        <begin position="343"/>
        <end position="435"/>
    </location>
</feature>
<keyword evidence="2" id="KW-0547">Nucleotide-binding</keyword>
<dbReference type="EMBL" id="CAICTM010001013">
    <property type="protein sequence ID" value="CAB9519425.1"/>
    <property type="molecule type" value="Genomic_DNA"/>
</dbReference>
<dbReference type="CDD" id="cd00009">
    <property type="entry name" value="AAA"/>
    <property type="match status" value="1"/>
</dbReference>
<dbReference type="InterPro" id="IPR050773">
    <property type="entry name" value="CbxX/CfxQ_RuBisCO_ESX"/>
</dbReference>
<keyword evidence="3" id="KW-0067">ATP-binding</keyword>
<dbReference type="InterPro" id="IPR003959">
    <property type="entry name" value="ATPase_AAA_core"/>
</dbReference>
<comment type="caution">
    <text evidence="5">The sequence shown here is derived from an EMBL/GenBank/DDBJ whole genome shotgun (WGS) entry which is preliminary data.</text>
</comment>
<dbReference type="InterPro" id="IPR036770">
    <property type="entry name" value="Ankyrin_rpt-contain_sf"/>
</dbReference>
<dbReference type="GO" id="GO:0005524">
    <property type="term" value="F:ATP binding"/>
    <property type="evidence" value="ECO:0007669"/>
    <property type="project" value="UniProtKB-KW"/>
</dbReference>
<dbReference type="Pfam" id="PF13857">
    <property type="entry name" value="Ank_5"/>
    <property type="match status" value="2"/>
</dbReference>
<dbReference type="GO" id="GO:0016887">
    <property type="term" value="F:ATP hydrolysis activity"/>
    <property type="evidence" value="ECO:0007669"/>
    <property type="project" value="InterPro"/>
</dbReference>
<evidence type="ECO:0000256" key="1">
    <source>
        <dbReference type="ARBA" id="ARBA00010378"/>
    </source>
</evidence>
<evidence type="ECO:0000259" key="4">
    <source>
        <dbReference type="Pfam" id="PF00004"/>
    </source>
</evidence>
<sequence>MSAKASSPKGGSEIHDLAKGWKAAIARAKDPATRHEARIKNDRGNLPLHSAASFRAPLEVTESLLEAYPEAASMTNNYGNLALHFTAWKKGPLDVEKLLLKIFPEGAAQKNNHGNLPLHYAAHYNAPLEVVEALYHAYPEGATQKNNDNNTPLDLAIADGASPNVVALLQGKNIPPTDDEVLQAAKTRCERAEKELSRILSAQDGMHDDLEVVLSLLMDIREGHPHALYSAGIHPAHIGNLDALLEQVRKAGMEEAAREGDEFASSRNVSDEEVEAQVIEDSLCPPDDPVEAVLANVVGLDTVKHQIRGLRRTLEMQAAAKNGTSSILINKRLAGDPIPKHLAFVGNPGCGKRTLARLLGPMFYDMGMVRNRTFVEISGRDELIDRKSEARTVFKTRQILEQAAGGVLLINEAYTFLPSSARPRGRDHGAAALREIARALPAADPLIILSGTPMDLQRILSSDIGFKTHFLTRVEFPDPSPIQIARIFMHKLTEKGLVPAEGVTIPYLAELIGTNTEAEWRLERNGIIADLLMTGVRSELRKRKMWDDSTSKASMSPMKFLSPGSSRIPAFAPEEVFVTVEDIQNAIVNGL</sequence>
<dbReference type="Gene3D" id="3.40.50.300">
    <property type="entry name" value="P-loop containing nucleotide triphosphate hydrolases"/>
    <property type="match status" value="1"/>
</dbReference>
<reference evidence="5" key="1">
    <citation type="submission" date="2020-06" db="EMBL/GenBank/DDBJ databases">
        <authorList>
            <consortium name="Plant Systems Biology data submission"/>
        </authorList>
    </citation>
    <scope>NUCLEOTIDE SEQUENCE</scope>
    <source>
        <strain evidence="5">D6</strain>
    </source>
</reference>
<keyword evidence="6" id="KW-1185">Reference proteome</keyword>
<accession>A0A9N8EJ38</accession>
<dbReference type="PANTHER" id="PTHR43392:SF2">
    <property type="entry name" value="AAA-TYPE ATPASE FAMILY PROTEIN _ ANKYRIN REPEAT FAMILY PROTEIN"/>
    <property type="match status" value="1"/>
</dbReference>
<dbReference type="InterPro" id="IPR000641">
    <property type="entry name" value="CbxX/CfxQ"/>
</dbReference>
<proteinExistence type="inferred from homology"/>
<dbReference type="Gene3D" id="1.25.40.20">
    <property type="entry name" value="Ankyrin repeat-containing domain"/>
    <property type="match status" value="1"/>
</dbReference>
<dbReference type="Pfam" id="PF00004">
    <property type="entry name" value="AAA"/>
    <property type="match status" value="1"/>
</dbReference>
<organism evidence="5 6">
    <name type="scientific">Seminavis robusta</name>
    <dbReference type="NCBI Taxonomy" id="568900"/>
    <lineage>
        <taxon>Eukaryota</taxon>
        <taxon>Sar</taxon>
        <taxon>Stramenopiles</taxon>
        <taxon>Ochrophyta</taxon>
        <taxon>Bacillariophyta</taxon>
        <taxon>Bacillariophyceae</taxon>
        <taxon>Bacillariophycidae</taxon>
        <taxon>Naviculales</taxon>
        <taxon>Naviculaceae</taxon>
        <taxon>Seminavis</taxon>
    </lineage>
</organism>
<dbReference type="InterPro" id="IPR027417">
    <property type="entry name" value="P-loop_NTPase"/>
</dbReference>
<evidence type="ECO:0000313" key="5">
    <source>
        <dbReference type="EMBL" id="CAB9519425.1"/>
    </source>
</evidence>
<dbReference type="AlphaFoldDB" id="A0A9N8EJ38"/>
<dbReference type="SUPFAM" id="SSF52540">
    <property type="entry name" value="P-loop containing nucleoside triphosphate hydrolases"/>
    <property type="match status" value="1"/>
</dbReference>
<dbReference type="InterPro" id="IPR002110">
    <property type="entry name" value="Ankyrin_rpt"/>
</dbReference>
<evidence type="ECO:0000256" key="3">
    <source>
        <dbReference type="ARBA" id="ARBA00022840"/>
    </source>
</evidence>
<dbReference type="SMART" id="SM00248">
    <property type="entry name" value="ANK"/>
    <property type="match status" value="3"/>
</dbReference>
<dbReference type="OrthoDB" id="70570at2759"/>
<evidence type="ECO:0000313" key="6">
    <source>
        <dbReference type="Proteomes" id="UP001153069"/>
    </source>
</evidence>
<name>A0A9N8EJ38_9STRA</name>
<evidence type="ECO:0000256" key="2">
    <source>
        <dbReference type="ARBA" id="ARBA00022741"/>
    </source>
</evidence>
<comment type="similarity">
    <text evidence="1">Belongs to the CbxX/CfxQ family.</text>
</comment>
<dbReference type="PRINTS" id="PR00819">
    <property type="entry name" value="CBXCFQXSUPER"/>
</dbReference>
<dbReference type="PANTHER" id="PTHR43392">
    <property type="entry name" value="AAA-TYPE ATPASE FAMILY PROTEIN / ANKYRIN REPEAT FAMILY PROTEIN"/>
    <property type="match status" value="1"/>
</dbReference>
<gene>
    <name evidence="5" type="ORF">SEMRO_1015_G231580.1</name>
</gene>
<dbReference type="SUPFAM" id="SSF48403">
    <property type="entry name" value="Ankyrin repeat"/>
    <property type="match status" value="1"/>
</dbReference>
<protein>
    <submittedName>
        <fullName evidence="5">ESX-3 secretion system protein EccA3</fullName>
    </submittedName>
</protein>